<sequence>MKLFKVLIISLLSVVLLNCRNSETKEGSIDKEDVELNKQSDVKVEDTSIQQQGTSEQLPYFQINNDDAIPLDEDKIKIELEDYHSDNDFKIIVKSNEFSVLVLFSYYDFGNYDEYIVTLDNQGKQLSKLLVYYNTAPDGNVEKYEYSDYYLFKKSLDLDVFKVSVVENLETQQVLKKDTIKTSYKINKKGVIEKK</sequence>
<evidence type="ECO:0000313" key="4">
    <source>
        <dbReference type="Proteomes" id="UP001056837"/>
    </source>
</evidence>
<gene>
    <name evidence="1" type="ORF">D6200_08325</name>
    <name evidence="2" type="ORF">HER15_07085</name>
</gene>
<dbReference type="Proteomes" id="UP001056837">
    <property type="component" value="Chromosome"/>
</dbReference>
<dbReference type="EMBL" id="CP050861">
    <property type="protein sequence ID" value="UTD15238.1"/>
    <property type="molecule type" value="Genomic_DNA"/>
</dbReference>
<proteinExistence type="predicted"/>
<protein>
    <submittedName>
        <fullName evidence="2">Uncharacterized protein</fullName>
    </submittedName>
</protein>
<evidence type="ECO:0000313" key="3">
    <source>
        <dbReference type="Proteomes" id="UP000269693"/>
    </source>
</evidence>
<evidence type="ECO:0000313" key="2">
    <source>
        <dbReference type="EMBL" id="UTD15238.1"/>
    </source>
</evidence>
<reference evidence="1 3" key="1">
    <citation type="submission" date="2018-09" db="EMBL/GenBank/DDBJ databases">
        <title>Insights into the microbiota of Asian seabass (Lates calcarifer) with tenacibaculosis symptoms and description of sp. nov. Tenacibaculum singaporense.</title>
        <authorList>
            <person name="Miyake S."/>
            <person name="Soh M."/>
            <person name="Azman M.N."/>
            <person name="Ngoh S.Y."/>
            <person name="Orban L."/>
            <person name="Seedorf H."/>
        </authorList>
    </citation>
    <scope>NUCLEOTIDE SEQUENCE [LARGE SCALE GENOMIC DNA]</scope>
    <source>
        <strain evidence="1 3">DSM 13764</strain>
    </source>
</reference>
<evidence type="ECO:0000313" key="1">
    <source>
        <dbReference type="EMBL" id="AZJ32555.1"/>
    </source>
</evidence>
<keyword evidence="3" id="KW-1185">Reference proteome</keyword>
<name>A0AAE9SG64_9FLAO</name>
<dbReference type="AlphaFoldDB" id="A0AAE9SG64"/>
<dbReference type="Proteomes" id="UP000269693">
    <property type="component" value="Chromosome"/>
</dbReference>
<dbReference type="RefSeq" id="WP_047790424.1">
    <property type="nucleotide sequence ID" value="NZ_CP032544.1"/>
</dbReference>
<accession>A0AAE9SG64</accession>
<reference evidence="2" key="2">
    <citation type="submission" date="2020-04" db="EMBL/GenBank/DDBJ databases">
        <title>Tenacibaculum mesophilum bac2.</title>
        <authorList>
            <person name="Li M."/>
        </authorList>
    </citation>
    <scope>NUCLEOTIDE SEQUENCE</scope>
    <source>
        <strain evidence="2">Bac2</strain>
    </source>
</reference>
<dbReference type="EMBL" id="CP032544">
    <property type="protein sequence ID" value="AZJ32555.1"/>
    <property type="molecule type" value="Genomic_DNA"/>
</dbReference>
<organism evidence="2 4">
    <name type="scientific">Tenacibaculum mesophilum</name>
    <dbReference type="NCBI Taxonomy" id="104268"/>
    <lineage>
        <taxon>Bacteria</taxon>
        <taxon>Pseudomonadati</taxon>
        <taxon>Bacteroidota</taxon>
        <taxon>Flavobacteriia</taxon>
        <taxon>Flavobacteriales</taxon>
        <taxon>Flavobacteriaceae</taxon>
        <taxon>Tenacibaculum</taxon>
    </lineage>
</organism>